<dbReference type="EMBL" id="AOMD01000010">
    <property type="protein sequence ID" value="EMA47068.1"/>
    <property type="molecule type" value="Genomic_DNA"/>
</dbReference>
<dbReference type="InParanoid" id="M0MNZ4"/>
<evidence type="ECO:0000313" key="3">
    <source>
        <dbReference type="Proteomes" id="UP000011669"/>
    </source>
</evidence>
<feature type="region of interest" description="Disordered" evidence="1">
    <location>
        <begin position="26"/>
        <end position="48"/>
    </location>
</feature>
<accession>M0MNZ4</accession>
<protein>
    <submittedName>
        <fullName evidence="2">Uncharacterized protein</fullName>
    </submittedName>
</protein>
<dbReference type="AlphaFoldDB" id="M0MNZ4"/>
<evidence type="ECO:0000313" key="2">
    <source>
        <dbReference type="EMBL" id="EMA47068.1"/>
    </source>
</evidence>
<evidence type="ECO:0000256" key="1">
    <source>
        <dbReference type="SAM" id="MobiDB-lite"/>
    </source>
</evidence>
<dbReference type="PATRIC" id="fig|1227455.4.peg.544"/>
<name>M0MNZ4_9EURY</name>
<comment type="caution">
    <text evidence="2">The sequence shown here is derived from an EMBL/GenBank/DDBJ whole genome shotgun (WGS) entry which is preliminary data.</text>
</comment>
<proteinExistence type="predicted"/>
<organism evidence="2 3">
    <name type="scientific">Halococcus saccharolyticus DSM 5350</name>
    <dbReference type="NCBI Taxonomy" id="1227455"/>
    <lineage>
        <taxon>Archaea</taxon>
        <taxon>Methanobacteriati</taxon>
        <taxon>Methanobacteriota</taxon>
        <taxon>Stenosarchaea group</taxon>
        <taxon>Halobacteria</taxon>
        <taxon>Halobacteriales</taxon>
        <taxon>Halococcaceae</taxon>
        <taxon>Halococcus</taxon>
    </lineage>
</organism>
<keyword evidence="3" id="KW-1185">Reference proteome</keyword>
<dbReference type="OrthoDB" id="213646at2157"/>
<gene>
    <name evidence="2" type="ORF">C449_02667</name>
</gene>
<dbReference type="RefSeq" id="WP_006076358.1">
    <property type="nucleotide sequence ID" value="NZ_AOMD01000010.1"/>
</dbReference>
<dbReference type="Proteomes" id="UP000011669">
    <property type="component" value="Unassembled WGS sequence"/>
</dbReference>
<reference evidence="2 3" key="1">
    <citation type="journal article" date="2014" name="PLoS Genet.">
        <title>Phylogenetically driven sequencing of extremely halophilic archaea reveals strategies for static and dynamic osmo-response.</title>
        <authorList>
            <person name="Becker E.A."/>
            <person name="Seitzer P.M."/>
            <person name="Tritt A."/>
            <person name="Larsen D."/>
            <person name="Krusor M."/>
            <person name="Yao A.I."/>
            <person name="Wu D."/>
            <person name="Madern D."/>
            <person name="Eisen J.A."/>
            <person name="Darling A.E."/>
            <person name="Facciotti M.T."/>
        </authorList>
    </citation>
    <scope>NUCLEOTIDE SEQUENCE [LARGE SCALE GENOMIC DNA]</scope>
    <source>
        <strain evidence="2 3">DSM 5350</strain>
    </source>
</reference>
<sequence length="48" mass="5096">MFDGKAAGSLSEANASEVFYFVASFEGTGDDTPTAASLRHGDRDRRAL</sequence>
<feature type="compositionally biased region" description="Basic and acidic residues" evidence="1">
    <location>
        <begin position="39"/>
        <end position="48"/>
    </location>
</feature>